<keyword evidence="6" id="KW-0378">Hydrolase</keyword>
<evidence type="ECO:0000256" key="9">
    <source>
        <dbReference type="ARBA" id="ARBA00023211"/>
    </source>
</evidence>
<comment type="similarity">
    <text evidence="3">Belongs to the class IV-like SAM-binding methyltransferase superfamily.</text>
</comment>
<dbReference type="Gene3D" id="3.60.40.10">
    <property type="entry name" value="PPM-type phosphatase domain"/>
    <property type="match status" value="1"/>
</dbReference>
<evidence type="ECO:0000259" key="10">
    <source>
        <dbReference type="PROSITE" id="PS50006"/>
    </source>
</evidence>
<feature type="domain" description="PPM-type phosphatase" evidence="11">
    <location>
        <begin position="215"/>
        <end position="513"/>
    </location>
</feature>
<dbReference type="SMART" id="SM00240">
    <property type="entry name" value="FHA"/>
    <property type="match status" value="1"/>
</dbReference>
<evidence type="ECO:0000313" key="13">
    <source>
        <dbReference type="Proteomes" id="UP000467840"/>
    </source>
</evidence>
<dbReference type="CDD" id="cd22678">
    <property type="entry name" value="FHA_PP2C70-like"/>
    <property type="match status" value="1"/>
</dbReference>
<dbReference type="InterPro" id="IPR001932">
    <property type="entry name" value="PPM-type_phosphatase-like_dom"/>
</dbReference>
<evidence type="ECO:0000256" key="5">
    <source>
        <dbReference type="ARBA" id="ARBA00022723"/>
    </source>
</evidence>
<dbReference type="InterPro" id="IPR008984">
    <property type="entry name" value="SMAD_FHA_dom_sf"/>
</dbReference>
<evidence type="ECO:0000256" key="1">
    <source>
        <dbReference type="ARBA" id="ARBA00001936"/>
    </source>
</evidence>
<dbReference type="PANTHER" id="PTHR12150:SF13">
    <property type="entry name" value="METHYLTRANSFERASE C9ORF114-RELATED"/>
    <property type="match status" value="1"/>
</dbReference>
<dbReference type="Gene3D" id="2.60.200.20">
    <property type="match status" value="1"/>
</dbReference>
<evidence type="ECO:0000313" key="12">
    <source>
        <dbReference type="EMBL" id="KAF2285369.1"/>
    </source>
</evidence>
<protein>
    <recommendedName>
        <fullName evidence="4">protein-serine/threonine phosphatase</fullName>
        <ecNumber evidence="4">3.1.3.16</ecNumber>
    </recommendedName>
</protein>
<keyword evidence="9" id="KW-0464">Manganese</keyword>
<keyword evidence="5" id="KW-0479">Metal-binding</keyword>
<comment type="caution">
    <text evidence="12">The sequence shown here is derived from an EMBL/GenBank/DDBJ whole genome shotgun (WGS) entry which is preliminary data.</text>
</comment>
<comment type="cofactor">
    <cofactor evidence="1">
        <name>Mn(2+)</name>
        <dbReference type="ChEBI" id="CHEBI:29035"/>
    </cofactor>
</comment>
<dbReference type="InterPro" id="IPR029028">
    <property type="entry name" value="Alpha/beta_knot_MTases"/>
</dbReference>
<evidence type="ECO:0000256" key="4">
    <source>
        <dbReference type="ARBA" id="ARBA00013081"/>
    </source>
</evidence>
<sequence>MDVGDLDRPLVSDGVESNESARNYDLEGAYVVSEPTEDVSVGQTLKRIFPTEHPAEVQTQVRQENQSSLLGSSLENDAFQEFVPKVITDQRSCLSLEVISGPSRGLLCSIQSTSSSRLPLTLGRVSCDLLLKDSEVSGKHAMINWNIDKKKWELVDMGSLNGTLLNSQPINHPDSGSRHCSDPVELTNGDIITVGKTSNIYVHVTSKSENKTPFGVGLASDPMALRRGGKKLAMEDVCYYQWPLPGIDKFGVFGICDGHGGVAAANSASKMLPEKVASILSDSLTRERVLLQCDASEVLRVAFSQTEASMNNDYEGCTATVLLVWADGDENFFAQCANLGDSACVMNVDGKQIKMTEDHRVTSYSEKLRIGEIEPLKDGDTRLCGLNLARMLGDKFLKRQDARFSSEPYISEAVHIHRASSTFALLASDGFWDVICVRKAVQLVLQTRERYSTDGENSAEKLAGQIARAATIFRIDEVVVFDDKSNSVNEHPTVNTGSNSDDSESGAAFLVRILRYLETPQYLRKALFPKHNSLRFVGLLPPLDAPHHLRKHEWAPYREGVTLKEKATNFQGTPVDVGLSKNVVIDQVLEPGIRVTVLMGTNRNLDADLPRQVVSLSKPKKEAGIYWGYRVRYASNISSVFNACPYEGGYDYLIGTSEHGQIINSSELSLPIFRHLLIAFGGLSGLEESIEEDSNLEGKNVRDVFDSYLNTCLIKEVEQFEQRKQFSSRFNISKSPLTEHCKEYNFNVSLQLAKINGFSSLDIWSLSVVSIHKILELVADNRKDRFIK</sequence>
<evidence type="ECO:0000256" key="6">
    <source>
        <dbReference type="ARBA" id="ARBA00022801"/>
    </source>
</evidence>
<dbReference type="Gene3D" id="3.40.1280.10">
    <property type="match status" value="1"/>
</dbReference>
<dbReference type="CDD" id="cd18086">
    <property type="entry name" value="HsC9orf114-like"/>
    <property type="match status" value="1"/>
</dbReference>
<dbReference type="Pfam" id="PF13672">
    <property type="entry name" value="PP2C_2"/>
    <property type="match status" value="1"/>
</dbReference>
<evidence type="ECO:0000256" key="7">
    <source>
        <dbReference type="ARBA" id="ARBA00022842"/>
    </source>
</evidence>
<dbReference type="EMBL" id="JAAGAX010000017">
    <property type="protein sequence ID" value="KAF2285369.1"/>
    <property type="molecule type" value="Genomic_DNA"/>
</dbReference>
<organism evidence="12 13">
    <name type="scientific">Hevea brasiliensis</name>
    <name type="common">Para rubber tree</name>
    <name type="synonym">Siphonia brasiliensis</name>
    <dbReference type="NCBI Taxonomy" id="3981"/>
    <lineage>
        <taxon>Eukaryota</taxon>
        <taxon>Viridiplantae</taxon>
        <taxon>Streptophyta</taxon>
        <taxon>Embryophyta</taxon>
        <taxon>Tracheophyta</taxon>
        <taxon>Spermatophyta</taxon>
        <taxon>Magnoliopsida</taxon>
        <taxon>eudicotyledons</taxon>
        <taxon>Gunneridae</taxon>
        <taxon>Pentapetalae</taxon>
        <taxon>rosids</taxon>
        <taxon>fabids</taxon>
        <taxon>Malpighiales</taxon>
        <taxon>Euphorbiaceae</taxon>
        <taxon>Crotonoideae</taxon>
        <taxon>Micrandreae</taxon>
        <taxon>Hevea</taxon>
    </lineage>
</organism>
<evidence type="ECO:0000256" key="3">
    <source>
        <dbReference type="ARBA" id="ARBA00009841"/>
    </source>
</evidence>
<dbReference type="SUPFAM" id="SSF75217">
    <property type="entry name" value="alpha/beta knot"/>
    <property type="match status" value="1"/>
</dbReference>
<dbReference type="PANTHER" id="PTHR12150">
    <property type="entry name" value="CLASS IV SAM-BINDING METHYLTRANSFERASE-RELATED"/>
    <property type="match status" value="1"/>
</dbReference>
<accession>A0A6A6KCZ1</accession>
<dbReference type="Pfam" id="PF00498">
    <property type="entry name" value="FHA"/>
    <property type="match status" value="1"/>
</dbReference>
<keyword evidence="8" id="KW-0904">Protein phosphatase</keyword>
<dbReference type="PROSITE" id="PS51746">
    <property type="entry name" value="PPM_2"/>
    <property type="match status" value="1"/>
</dbReference>
<dbReference type="InterPro" id="IPR012340">
    <property type="entry name" value="NA-bd_OB-fold"/>
</dbReference>
<dbReference type="InterPro" id="IPR003750">
    <property type="entry name" value="Put_MeTrfase-C9orf114-like"/>
</dbReference>
<dbReference type="InterPro" id="IPR000222">
    <property type="entry name" value="PP2C_BS"/>
</dbReference>
<dbReference type="InterPro" id="IPR036457">
    <property type="entry name" value="PPM-type-like_dom_sf"/>
</dbReference>
<evidence type="ECO:0000256" key="8">
    <source>
        <dbReference type="ARBA" id="ARBA00022912"/>
    </source>
</evidence>
<dbReference type="PROSITE" id="PS01032">
    <property type="entry name" value="PPM_1"/>
    <property type="match status" value="1"/>
</dbReference>
<keyword evidence="7" id="KW-0460">Magnesium</keyword>
<dbReference type="Proteomes" id="UP000467840">
    <property type="component" value="Chromosome 3"/>
</dbReference>
<evidence type="ECO:0000259" key="11">
    <source>
        <dbReference type="PROSITE" id="PS51746"/>
    </source>
</evidence>
<dbReference type="SUPFAM" id="SSF81606">
    <property type="entry name" value="PP2C-like"/>
    <property type="match status" value="1"/>
</dbReference>
<dbReference type="CDD" id="cd00143">
    <property type="entry name" value="PP2Cc"/>
    <property type="match status" value="1"/>
</dbReference>
<dbReference type="PROSITE" id="PS50006">
    <property type="entry name" value="FHA_DOMAIN"/>
    <property type="match status" value="1"/>
</dbReference>
<dbReference type="GO" id="GO:0046872">
    <property type="term" value="F:metal ion binding"/>
    <property type="evidence" value="ECO:0007669"/>
    <property type="project" value="UniProtKB-KW"/>
</dbReference>
<dbReference type="GO" id="GO:0004722">
    <property type="term" value="F:protein serine/threonine phosphatase activity"/>
    <property type="evidence" value="ECO:0007669"/>
    <property type="project" value="UniProtKB-EC"/>
</dbReference>
<dbReference type="Gene3D" id="2.40.50.140">
    <property type="entry name" value="Nucleic acid-binding proteins"/>
    <property type="match status" value="1"/>
</dbReference>
<reference evidence="12 13" key="1">
    <citation type="journal article" date="2020" name="Mol. Plant">
        <title>The Chromosome-Based Rubber Tree Genome Provides New Insights into Spurge Genome Evolution and Rubber Biosynthesis.</title>
        <authorList>
            <person name="Liu J."/>
            <person name="Shi C."/>
            <person name="Shi C.C."/>
            <person name="Li W."/>
            <person name="Zhang Q.J."/>
            <person name="Zhang Y."/>
            <person name="Li K."/>
            <person name="Lu H.F."/>
            <person name="Shi C."/>
            <person name="Zhu S.T."/>
            <person name="Xiao Z.Y."/>
            <person name="Nan H."/>
            <person name="Yue Y."/>
            <person name="Zhu X.G."/>
            <person name="Wu Y."/>
            <person name="Hong X.N."/>
            <person name="Fan G.Y."/>
            <person name="Tong Y."/>
            <person name="Zhang D."/>
            <person name="Mao C.L."/>
            <person name="Liu Y.L."/>
            <person name="Hao S.J."/>
            <person name="Liu W.Q."/>
            <person name="Lv M.Q."/>
            <person name="Zhang H.B."/>
            <person name="Liu Y."/>
            <person name="Hu-Tang G.R."/>
            <person name="Wang J.P."/>
            <person name="Wang J.H."/>
            <person name="Sun Y.H."/>
            <person name="Ni S.B."/>
            <person name="Chen W.B."/>
            <person name="Zhang X.C."/>
            <person name="Jiao Y.N."/>
            <person name="Eichler E.E."/>
            <person name="Li G.H."/>
            <person name="Liu X."/>
            <person name="Gao L.Z."/>
        </authorList>
    </citation>
    <scope>NUCLEOTIDE SEQUENCE [LARGE SCALE GENOMIC DNA]</scope>
    <source>
        <strain evidence="13">cv. GT1</strain>
        <tissue evidence="12">Leaf</tissue>
    </source>
</reference>
<dbReference type="InterPro" id="IPR029026">
    <property type="entry name" value="tRNA_m1G_MTases_N"/>
</dbReference>
<dbReference type="AlphaFoldDB" id="A0A6A6KCZ1"/>
<proteinExistence type="inferred from homology"/>
<gene>
    <name evidence="12" type="ORF">GH714_003256</name>
</gene>
<dbReference type="SUPFAM" id="SSF49879">
    <property type="entry name" value="SMAD/FHA domain"/>
    <property type="match status" value="1"/>
</dbReference>
<dbReference type="EC" id="3.1.3.16" evidence="4"/>
<comment type="cofactor">
    <cofactor evidence="2">
        <name>Mg(2+)</name>
        <dbReference type="ChEBI" id="CHEBI:18420"/>
    </cofactor>
</comment>
<dbReference type="SMART" id="SM00332">
    <property type="entry name" value="PP2Cc"/>
    <property type="match status" value="1"/>
</dbReference>
<dbReference type="SUPFAM" id="SSF50249">
    <property type="entry name" value="Nucleic acid-binding proteins"/>
    <property type="match status" value="1"/>
</dbReference>
<evidence type="ECO:0000256" key="2">
    <source>
        <dbReference type="ARBA" id="ARBA00001946"/>
    </source>
</evidence>
<dbReference type="Pfam" id="PF02598">
    <property type="entry name" value="Methyltrn_RNA_3"/>
    <property type="match status" value="1"/>
</dbReference>
<name>A0A6A6KCZ1_HEVBR</name>
<keyword evidence="13" id="KW-1185">Reference proteome</keyword>
<feature type="domain" description="FHA" evidence="10">
    <location>
        <begin position="120"/>
        <end position="170"/>
    </location>
</feature>
<dbReference type="InterPro" id="IPR000253">
    <property type="entry name" value="FHA_dom"/>
</dbReference>